<dbReference type="EMBL" id="CAXLJM020000050">
    <property type="protein sequence ID" value="CAL8114460.1"/>
    <property type="molecule type" value="Genomic_DNA"/>
</dbReference>
<gene>
    <name evidence="1" type="ORF">ODALV1_LOCUS16474</name>
</gene>
<dbReference type="EMBL" id="CAXLJM020000050">
    <property type="protein sequence ID" value="CAL8114458.1"/>
    <property type="molecule type" value="Genomic_DNA"/>
</dbReference>
<name>A0ABP1R2C5_9HEXA</name>
<reference evidence="1 2" key="1">
    <citation type="submission" date="2024-08" db="EMBL/GenBank/DDBJ databases">
        <authorList>
            <person name="Cucini C."/>
            <person name="Frati F."/>
        </authorList>
    </citation>
    <scope>NUCLEOTIDE SEQUENCE [LARGE SCALE GENOMIC DNA]</scope>
</reference>
<dbReference type="Proteomes" id="UP001642540">
    <property type="component" value="Unassembled WGS sequence"/>
</dbReference>
<evidence type="ECO:0000313" key="1">
    <source>
        <dbReference type="EMBL" id="CAL8114460.1"/>
    </source>
</evidence>
<protein>
    <submittedName>
        <fullName evidence="1">Uncharacterized protein</fullName>
    </submittedName>
</protein>
<proteinExistence type="predicted"/>
<comment type="caution">
    <text evidence="1">The sequence shown here is derived from an EMBL/GenBank/DDBJ whole genome shotgun (WGS) entry which is preliminary data.</text>
</comment>
<keyword evidence="2" id="KW-1185">Reference proteome</keyword>
<organism evidence="1 2">
    <name type="scientific">Orchesella dallaii</name>
    <dbReference type="NCBI Taxonomy" id="48710"/>
    <lineage>
        <taxon>Eukaryota</taxon>
        <taxon>Metazoa</taxon>
        <taxon>Ecdysozoa</taxon>
        <taxon>Arthropoda</taxon>
        <taxon>Hexapoda</taxon>
        <taxon>Collembola</taxon>
        <taxon>Entomobryomorpha</taxon>
        <taxon>Entomobryoidea</taxon>
        <taxon>Orchesellidae</taxon>
        <taxon>Orchesellinae</taxon>
        <taxon>Orchesella</taxon>
    </lineage>
</organism>
<evidence type="ECO:0000313" key="2">
    <source>
        <dbReference type="Proteomes" id="UP001642540"/>
    </source>
</evidence>
<sequence length="179" mass="21185">MTRKQTVVAQAKEFMSRLAIAKPAITRMWGEEYIEANFLLNKFKQAEKVDRKELDKFCDKNLLQRARVHVRFFDLIKLYVPLQVKLGEAFVTLENAEEAMVKFIQIHHDDKWPTLPRKDVLELTKLFKNDHRIKKFLELNVDDLVKQWDEGNFVTKLVACSAYMDYLKTDEANNDELFD</sequence>
<accession>A0ABP1R2C5</accession>